<comment type="caution">
    <text evidence="2">The sequence shown here is derived from an EMBL/GenBank/DDBJ whole genome shotgun (WGS) entry which is preliminary data.</text>
</comment>
<dbReference type="InterPro" id="IPR010869">
    <property type="entry name" value="DUF1501"/>
</dbReference>
<reference evidence="2 3" key="1">
    <citation type="submission" date="2024-02" db="EMBL/GenBank/DDBJ databases">
        <title>Genome sequence of Aquincola sp. MAHUQ-54.</title>
        <authorList>
            <person name="Huq M.A."/>
        </authorList>
    </citation>
    <scope>NUCLEOTIDE SEQUENCE [LARGE SCALE GENOMIC DNA]</scope>
    <source>
        <strain evidence="2 3">MAHUQ-54</strain>
    </source>
</reference>
<dbReference type="AlphaFoldDB" id="A0AAW9QGZ2"/>
<dbReference type="PANTHER" id="PTHR43737">
    <property type="entry name" value="BLL7424 PROTEIN"/>
    <property type="match status" value="1"/>
</dbReference>
<protein>
    <submittedName>
        <fullName evidence="2">DUF1501 domain-containing protein</fullName>
    </submittedName>
</protein>
<gene>
    <name evidence="2" type="ORF">V4F39_21545</name>
</gene>
<dbReference type="PROSITE" id="PS51318">
    <property type="entry name" value="TAT"/>
    <property type="match status" value="1"/>
</dbReference>
<keyword evidence="1" id="KW-0732">Signal</keyword>
<evidence type="ECO:0000313" key="2">
    <source>
        <dbReference type="EMBL" id="MEF7616515.1"/>
    </source>
</evidence>
<sequence>MNQNHSRRGFLRRLTAMGSLRPLSSLQAAAPFGTQLAALAAMAAQPGHAATTGGGYKALVCVFLHGGSDMHNWIVPVDTDGYAEYARARGDLAWPKAKLRPLSSTSQAEGRAFAMPQEIAPLAKWYEAGKAAVIANVGPLSRPISKSEYSAGIGVPKKLFSHNDQASTWQSLAPEGASSGWGGRMADLLATANGYPVFTATSAAGNTVFLTGHSVTQFQVAPEGAAIINGLAATNIFGSNRAPGALQKALASSGPDLIQREYSRILQRSISANSVLQLAMNSAAAPEIPATAVLNGTAETTLNQTNLAMQLRTVAQMIAANQRLGMRRQVFFVSMGGFDTHADQMRIQPGQMQQVAHSIDYFLSAMESLGMLDAVTLFTASDFGRTLLSNGDGSDHGWGSHHFVAGGGVKGRRIYGDFPIPALGTSTDIGSGRLLPTTAVSQMAASMGSWLGLSSAELKFVLPDLAQFGPPPNFMI</sequence>
<dbReference type="Pfam" id="PF07394">
    <property type="entry name" value="DUF1501"/>
    <property type="match status" value="1"/>
</dbReference>
<keyword evidence="3" id="KW-1185">Reference proteome</keyword>
<feature type="signal peptide" evidence="1">
    <location>
        <begin position="1"/>
        <end position="43"/>
    </location>
</feature>
<organism evidence="2 3">
    <name type="scientific">Aquincola agrisoli</name>
    <dbReference type="NCBI Taxonomy" id="3119538"/>
    <lineage>
        <taxon>Bacteria</taxon>
        <taxon>Pseudomonadati</taxon>
        <taxon>Pseudomonadota</taxon>
        <taxon>Betaproteobacteria</taxon>
        <taxon>Burkholderiales</taxon>
        <taxon>Sphaerotilaceae</taxon>
        <taxon>Aquincola</taxon>
    </lineage>
</organism>
<name>A0AAW9QGZ2_9BURK</name>
<dbReference type="EMBL" id="JAZIBG010000044">
    <property type="protein sequence ID" value="MEF7616515.1"/>
    <property type="molecule type" value="Genomic_DNA"/>
</dbReference>
<evidence type="ECO:0000256" key="1">
    <source>
        <dbReference type="SAM" id="SignalP"/>
    </source>
</evidence>
<dbReference type="InterPro" id="IPR006311">
    <property type="entry name" value="TAT_signal"/>
</dbReference>
<proteinExistence type="predicted"/>
<dbReference type="Proteomes" id="UP001336250">
    <property type="component" value="Unassembled WGS sequence"/>
</dbReference>
<evidence type="ECO:0000313" key="3">
    <source>
        <dbReference type="Proteomes" id="UP001336250"/>
    </source>
</evidence>
<accession>A0AAW9QGZ2</accession>
<feature type="chain" id="PRO_5043465896" evidence="1">
    <location>
        <begin position="44"/>
        <end position="476"/>
    </location>
</feature>
<dbReference type="PANTHER" id="PTHR43737:SF1">
    <property type="entry name" value="DUF1501 DOMAIN-CONTAINING PROTEIN"/>
    <property type="match status" value="1"/>
</dbReference>